<keyword evidence="3" id="KW-1185">Reference proteome</keyword>
<feature type="transmembrane region" description="Helical" evidence="1">
    <location>
        <begin position="214"/>
        <end position="234"/>
    </location>
</feature>
<sequence>MTGMSGVIGTRWEAARRLGGYGAAASLSLYLAVKVVWIAAAAFGHAPADFGGADWIVLNVVTVGMSATGIVLGLVLARGTRWRIPAAPLVFFTWVGSGFLIPLMPYTLVSAVLGAGEEDAGGDAAPSWEMTLIGIGFTGMALGLAIALPIYMRERWPTAFLGRLPDRRRTAVRRARTAAVFTTVPTAFWTLWAAGAELGLDPAHRDLVDLNARLLLGDSALWALLGVWSVLAVSSARPNVPAWPPMALGFTASGSLFAWGGWKLAVALLRPGGYTPAEYPIAAIALNGLAAAGGVLMLSTLLASLRAPSAPPAGTQ</sequence>
<feature type="transmembrane region" description="Helical" evidence="1">
    <location>
        <begin position="21"/>
        <end position="43"/>
    </location>
</feature>
<evidence type="ECO:0000256" key="1">
    <source>
        <dbReference type="SAM" id="Phobius"/>
    </source>
</evidence>
<gene>
    <name evidence="2" type="ORF">BJ999_006258</name>
</gene>
<feature type="transmembrane region" description="Helical" evidence="1">
    <location>
        <begin position="246"/>
        <end position="269"/>
    </location>
</feature>
<keyword evidence="1" id="KW-0472">Membrane</keyword>
<dbReference type="Proteomes" id="UP000591272">
    <property type="component" value="Unassembled WGS sequence"/>
</dbReference>
<protein>
    <submittedName>
        <fullName evidence="2">Uncharacterized protein</fullName>
    </submittedName>
</protein>
<keyword evidence="1" id="KW-1133">Transmembrane helix</keyword>
<organism evidence="2 3">
    <name type="scientific">Actinomadura citrea</name>
    <dbReference type="NCBI Taxonomy" id="46158"/>
    <lineage>
        <taxon>Bacteria</taxon>
        <taxon>Bacillati</taxon>
        <taxon>Actinomycetota</taxon>
        <taxon>Actinomycetes</taxon>
        <taxon>Streptosporangiales</taxon>
        <taxon>Thermomonosporaceae</taxon>
        <taxon>Actinomadura</taxon>
    </lineage>
</organism>
<keyword evidence="1" id="KW-0812">Transmembrane</keyword>
<dbReference type="EMBL" id="JACCBT010000001">
    <property type="protein sequence ID" value="NYE15962.1"/>
    <property type="molecule type" value="Genomic_DNA"/>
</dbReference>
<name>A0A7Y9GGA8_9ACTN</name>
<feature type="transmembrane region" description="Helical" evidence="1">
    <location>
        <begin position="281"/>
        <end position="303"/>
    </location>
</feature>
<feature type="transmembrane region" description="Helical" evidence="1">
    <location>
        <begin position="132"/>
        <end position="152"/>
    </location>
</feature>
<dbReference type="AlphaFoldDB" id="A0A7Y9GGA8"/>
<feature type="transmembrane region" description="Helical" evidence="1">
    <location>
        <begin position="89"/>
        <end position="112"/>
    </location>
</feature>
<comment type="caution">
    <text evidence="2">The sequence shown here is derived from an EMBL/GenBank/DDBJ whole genome shotgun (WGS) entry which is preliminary data.</text>
</comment>
<dbReference type="RefSeq" id="WP_179836575.1">
    <property type="nucleotide sequence ID" value="NZ_BMRD01000004.1"/>
</dbReference>
<evidence type="ECO:0000313" key="3">
    <source>
        <dbReference type="Proteomes" id="UP000591272"/>
    </source>
</evidence>
<accession>A0A7Y9GGA8</accession>
<evidence type="ECO:0000313" key="2">
    <source>
        <dbReference type="EMBL" id="NYE15962.1"/>
    </source>
</evidence>
<feature type="transmembrane region" description="Helical" evidence="1">
    <location>
        <begin position="173"/>
        <end position="194"/>
    </location>
</feature>
<feature type="transmembrane region" description="Helical" evidence="1">
    <location>
        <begin position="55"/>
        <end position="77"/>
    </location>
</feature>
<reference evidence="2 3" key="1">
    <citation type="submission" date="2020-07" db="EMBL/GenBank/DDBJ databases">
        <title>Sequencing the genomes of 1000 actinobacteria strains.</title>
        <authorList>
            <person name="Klenk H.-P."/>
        </authorList>
    </citation>
    <scope>NUCLEOTIDE SEQUENCE [LARGE SCALE GENOMIC DNA]</scope>
    <source>
        <strain evidence="2 3">DSM 43461</strain>
    </source>
</reference>
<proteinExistence type="predicted"/>